<dbReference type="Gene3D" id="1.10.443.10">
    <property type="entry name" value="Intergrase catalytic core"/>
    <property type="match status" value="1"/>
</dbReference>
<keyword evidence="2" id="KW-0229">DNA integration</keyword>
<dbReference type="InterPro" id="IPR011010">
    <property type="entry name" value="DNA_brk_join_enz"/>
</dbReference>
<keyword evidence="4" id="KW-0233">DNA recombination</keyword>
<dbReference type="InterPro" id="IPR013762">
    <property type="entry name" value="Integrase-like_cat_sf"/>
</dbReference>
<dbReference type="InterPro" id="IPR058717">
    <property type="entry name" value="Phage_L5_Integrase_N"/>
</dbReference>
<dbReference type="InterPro" id="IPR050090">
    <property type="entry name" value="Tyrosine_recombinase_XerCD"/>
</dbReference>
<evidence type="ECO:0000256" key="2">
    <source>
        <dbReference type="ARBA" id="ARBA00022908"/>
    </source>
</evidence>
<evidence type="ECO:0000313" key="7">
    <source>
        <dbReference type="Proteomes" id="UP000181980"/>
    </source>
</evidence>
<dbReference type="InterPro" id="IPR004107">
    <property type="entry name" value="Integrase_SAM-like_N"/>
</dbReference>
<sequence>MPRRRSFGSIRKLPSGKYQARYRDRDGQMINGPQPFDRKGDAELFLADVQASMARGDWIDPEAGKVTLRDYGTAWLAQRSDLARRTHERYEGAFRLHVCPTLGGKPLKEITPEVVRIWHSGLLAAGTPWPTVAKAYRVLRAIMTTAVDDERIRRNPCKIKGAGDDRSPEREVLSVDEVEAVMSKIDQRYQVMVLLAAFTTLRLGELAALRRRDIDLVGGWVHVRRAQAELDTGELIIKAPKSDAGVRKVGIPTDLIPSLRWHLDTYSEPDRNGRVFVGPKGGYVRRQNFRRLWVKALTAAGLTDVHFHDLRHTGNTLAAAAGANLRELMERMGHTSTRAAVIYQHAAKGRDREIADGLNVHIGGKMKLPGVAS</sequence>
<dbReference type="STRING" id="561176.SAMN04488561_4730"/>
<name>A0A1H5PLJ4_9ACTN</name>
<dbReference type="OrthoDB" id="1822491at2"/>
<dbReference type="Pfam" id="PF00589">
    <property type="entry name" value="Phage_integrase"/>
    <property type="match status" value="1"/>
</dbReference>
<dbReference type="AlphaFoldDB" id="A0A1H5PLJ4"/>
<proteinExistence type="inferred from homology"/>
<dbReference type="EMBL" id="FNUC01000004">
    <property type="protein sequence ID" value="SEF14772.1"/>
    <property type="molecule type" value="Genomic_DNA"/>
</dbReference>
<dbReference type="Proteomes" id="UP000181980">
    <property type="component" value="Unassembled WGS sequence"/>
</dbReference>
<dbReference type="Gene3D" id="1.10.150.130">
    <property type="match status" value="1"/>
</dbReference>
<keyword evidence="7" id="KW-1185">Reference proteome</keyword>
<evidence type="ECO:0000256" key="1">
    <source>
        <dbReference type="ARBA" id="ARBA00008857"/>
    </source>
</evidence>
<dbReference type="CDD" id="cd01189">
    <property type="entry name" value="INT_ICEBs1_C_like"/>
    <property type="match status" value="1"/>
</dbReference>
<dbReference type="GO" id="GO:0006310">
    <property type="term" value="P:DNA recombination"/>
    <property type="evidence" value="ECO:0007669"/>
    <property type="project" value="UniProtKB-KW"/>
</dbReference>
<dbReference type="InterPro" id="IPR002104">
    <property type="entry name" value="Integrase_catalytic"/>
</dbReference>
<evidence type="ECO:0000256" key="4">
    <source>
        <dbReference type="ARBA" id="ARBA00023172"/>
    </source>
</evidence>
<dbReference type="GO" id="GO:0003677">
    <property type="term" value="F:DNA binding"/>
    <property type="evidence" value="ECO:0007669"/>
    <property type="project" value="UniProtKB-KW"/>
</dbReference>
<dbReference type="InterPro" id="IPR010998">
    <property type="entry name" value="Integrase_recombinase_N"/>
</dbReference>
<evidence type="ECO:0000256" key="3">
    <source>
        <dbReference type="ARBA" id="ARBA00023125"/>
    </source>
</evidence>
<dbReference type="PANTHER" id="PTHR30349:SF64">
    <property type="entry name" value="PROPHAGE INTEGRASE INTD-RELATED"/>
    <property type="match status" value="1"/>
</dbReference>
<dbReference type="Pfam" id="PF14659">
    <property type="entry name" value="Phage_int_SAM_3"/>
    <property type="match status" value="1"/>
</dbReference>
<comment type="similarity">
    <text evidence="1">Belongs to the 'phage' integrase family.</text>
</comment>
<accession>A0A1H5PLJ4</accession>
<reference evidence="7" key="1">
    <citation type="submission" date="2016-10" db="EMBL/GenBank/DDBJ databases">
        <authorList>
            <person name="Varghese N."/>
            <person name="Submissions S."/>
        </authorList>
    </citation>
    <scope>NUCLEOTIDE SEQUENCE [LARGE SCALE GENOMIC DNA]</scope>
    <source>
        <strain evidence="7">DSM 45237</strain>
    </source>
</reference>
<dbReference type="GO" id="GO:0015074">
    <property type="term" value="P:DNA integration"/>
    <property type="evidence" value="ECO:0007669"/>
    <property type="project" value="UniProtKB-KW"/>
</dbReference>
<dbReference type="SUPFAM" id="SSF56349">
    <property type="entry name" value="DNA breaking-rejoining enzymes"/>
    <property type="match status" value="1"/>
</dbReference>
<dbReference type="Pfam" id="PF26003">
    <property type="entry name" value="Integrase_N_phage"/>
    <property type="match status" value="1"/>
</dbReference>
<organism evidence="6 7">
    <name type="scientific">Jiangella alba</name>
    <dbReference type="NCBI Taxonomy" id="561176"/>
    <lineage>
        <taxon>Bacteria</taxon>
        <taxon>Bacillati</taxon>
        <taxon>Actinomycetota</taxon>
        <taxon>Actinomycetes</taxon>
        <taxon>Jiangellales</taxon>
        <taxon>Jiangellaceae</taxon>
        <taxon>Jiangella</taxon>
    </lineage>
</organism>
<protein>
    <submittedName>
        <fullName evidence="6">Site-specific recombinase XerD</fullName>
    </submittedName>
</protein>
<dbReference type="PROSITE" id="PS51898">
    <property type="entry name" value="TYR_RECOMBINASE"/>
    <property type="match status" value="1"/>
</dbReference>
<keyword evidence="3" id="KW-0238">DNA-binding</keyword>
<gene>
    <name evidence="6" type="ORF">SAMN04488561_4730</name>
</gene>
<evidence type="ECO:0000259" key="5">
    <source>
        <dbReference type="PROSITE" id="PS51898"/>
    </source>
</evidence>
<dbReference type="RefSeq" id="WP_069109626.1">
    <property type="nucleotide sequence ID" value="NZ_FNUC01000004.1"/>
</dbReference>
<evidence type="ECO:0000313" key="6">
    <source>
        <dbReference type="EMBL" id="SEF14772.1"/>
    </source>
</evidence>
<feature type="domain" description="Tyr recombinase" evidence="5">
    <location>
        <begin position="168"/>
        <end position="356"/>
    </location>
</feature>
<dbReference type="PANTHER" id="PTHR30349">
    <property type="entry name" value="PHAGE INTEGRASE-RELATED"/>
    <property type="match status" value="1"/>
</dbReference>